<evidence type="ECO:0000256" key="5">
    <source>
        <dbReference type="ARBA" id="ARBA00022801"/>
    </source>
</evidence>
<evidence type="ECO:0000313" key="13">
    <source>
        <dbReference type="EMBL" id="MDT0348290.1"/>
    </source>
</evidence>
<reference evidence="14" key="1">
    <citation type="submission" date="2023-07" db="EMBL/GenBank/DDBJ databases">
        <title>30 novel species of actinomycetes from the DSMZ collection.</title>
        <authorList>
            <person name="Nouioui I."/>
        </authorList>
    </citation>
    <scope>NUCLEOTIDE SEQUENCE [LARGE SCALE GENOMIC DNA]</scope>
    <source>
        <strain evidence="14">DSM 45834</strain>
    </source>
</reference>
<dbReference type="SUPFAM" id="SSF56601">
    <property type="entry name" value="beta-lactamase/transpeptidase-like"/>
    <property type="match status" value="1"/>
</dbReference>
<dbReference type="RefSeq" id="WP_311554187.1">
    <property type="nucleotide sequence ID" value="NZ_JAVREJ010000001.1"/>
</dbReference>
<dbReference type="Gene3D" id="3.40.710.10">
    <property type="entry name" value="DD-peptidase/beta-lactamase superfamily"/>
    <property type="match status" value="1"/>
</dbReference>
<feature type="domain" description="Penicillin-binding protein transpeptidase" evidence="11">
    <location>
        <begin position="448"/>
        <end position="695"/>
    </location>
</feature>
<keyword evidence="10" id="KW-0472">Membrane</keyword>
<evidence type="ECO:0000256" key="4">
    <source>
        <dbReference type="ARBA" id="ARBA00022679"/>
    </source>
</evidence>
<keyword evidence="10" id="KW-0812">Transmembrane</keyword>
<proteinExistence type="predicted"/>
<accession>A0ABU2N2Z4</accession>
<evidence type="ECO:0000256" key="6">
    <source>
        <dbReference type="ARBA" id="ARBA00023268"/>
    </source>
</evidence>
<dbReference type="InterPro" id="IPR001460">
    <property type="entry name" value="PCN-bd_Tpept"/>
</dbReference>
<evidence type="ECO:0000256" key="9">
    <source>
        <dbReference type="SAM" id="MobiDB-lite"/>
    </source>
</evidence>
<feature type="compositionally biased region" description="Polar residues" evidence="9">
    <location>
        <begin position="832"/>
        <end position="852"/>
    </location>
</feature>
<evidence type="ECO:0000259" key="11">
    <source>
        <dbReference type="Pfam" id="PF00905"/>
    </source>
</evidence>
<sequence>MTDQREYPPGPEHPVGRPPAAVPPGRPVARPVPPVSPPWPAPIRQPGPRPQPAGGVPLLTHDATGGGWTTAGYPPEPVAAPGPVGAAARQAAPPRRGYGPPPGPPPPGRGPTPPDDRPGPSAGDGSGGGRRWSRRVLWTSVGLVGLGLLAPVVAFLVGWVVFDVPSANQTAVTQVATFKYANGPALATIRPDNVNRTIVTLDQVPEHVRQSVLSAEDRSFYSNPGFDLTGIGRALWNQATGGVGGGSTITQQYVKVSTGQDSVSLLRKYKEIVLAVKISQEQSKDQILENYLNVIYLGRGAYGIQAASQAYFGKDVKDLTVSEGAMLAGTIQSPSRWDPAKNLEKSTERWNFVLDGMVAQGWLPAADRAQEQFPKFLPEAPQAGGIPGDAGGHVYKLAMDELAARGITDQEINTAGLTIDLTIDSKRQEQAVAAVTKVLKGQPANLRGALVSVDPKTGAILAYYGGSNGVGVDYAQARRQPGSSFKPFVLSAALQDSRQDVGLGSTYDGSSPQDFLGVRVGNSEGFSCNPCTVQQAMTKSVNTVFYKMGIDTGPQRVVDAAHQAGIPGDELPNPTAGISLGDKEVRPVDMASAFATFAADGIRHDPYVVAKVTAADGRVIYDRGTETGQQVVPQPVARNVTEAMVDVAASGGIAPAGRPVAGKTGTVQHPTLNGQNKDAWMVGYTPSVSTAVWVGTDQSDPIKNSAGRPVFGRMLPGSIWQTFMTGALRGTPVEQFSPFVALGAPPVVVTESDGSDDEDSDEKSDEDKDKKDSDSDSDSSSSGSGSSSDSDSSGDSRGSGSDSGSDGRSSSDDSSDEGAAFDQSPFDVPGLRSSSQPVSRTSGRQPLTAGTP</sequence>
<organism evidence="13 14">
    <name type="scientific">Pseudonocardia charpentierae</name>
    <dbReference type="NCBI Taxonomy" id="3075545"/>
    <lineage>
        <taxon>Bacteria</taxon>
        <taxon>Bacillati</taxon>
        <taxon>Actinomycetota</taxon>
        <taxon>Actinomycetes</taxon>
        <taxon>Pseudonocardiales</taxon>
        <taxon>Pseudonocardiaceae</taxon>
        <taxon>Pseudonocardia</taxon>
    </lineage>
</organism>
<feature type="transmembrane region" description="Helical" evidence="10">
    <location>
        <begin position="136"/>
        <end position="162"/>
    </location>
</feature>
<name>A0ABU2N2Z4_9PSEU</name>
<dbReference type="InterPro" id="IPR023346">
    <property type="entry name" value="Lysozyme-like_dom_sf"/>
</dbReference>
<comment type="catalytic activity">
    <reaction evidence="8">
        <text>[GlcNAc-(1-&gt;4)-Mur2Ac(oyl-L-Ala-gamma-D-Glu-L-Lys-D-Ala-D-Ala)](n)-di-trans,octa-cis-undecaprenyl diphosphate + beta-D-GlcNAc-(1-&gt;4)-Mur2Ac(oyl-L-Ala-gamma-D-Glu-L-Lys-D-Ala-D-Ala)-di-trans,octa-cis-undecaprenyl diphosphate = [GlcNAc-(1-&gt;4)-Mur2Ac(oyl-L-Ala-gamma-D-Glu-L-Lys-D-Ala-D-Ala)](n+1)-di-trans,octa-cis-undecaprenyl diphosphate + di-trans,octa-cis-undecaprenyl diphosphate + H(+)</text>
        <dbReference type="Rhea" id="RHEA:23708"/>
        <dbReference type="Rhea" id="RHEA-COMP:9602"/>
        <dbReference type="Rhea" id="RHEA-COMP:9603"/>
        <dbReference type="ChEBI" id="CHEBI:15378"/>
        <dbReference type="ChEBI" id="CHEBI:58405"/>
        <dbReference type="ChEBI" id="CHEBI:60033"/>
        <dbReference type="ChEBI" id="CHEBI:78435"/>
        <dbReference type="EC" id="2.4.99.28"/>
    </reaction>
</comment>
<feature type="compositionally biased region" description="Pro residues" evidence="9">
    <location>
        <begin position="99"/>
        <end position="113"/>
    </location>
</feature>
<feature type="compositionally biased region" description="Low complexity" evidence="9">
    <location>
        <begin position="81"/>
        <end position="98"/>
    </location>
</feature>
<keyword evidence="3 13" id="KW-0328">Glycosyltransferase</keyword>
<feature type="compositionally biased region" description="Pro residues" evidence="9">
    <location>
        <begin position="8"/>
        <end position="51"/>
    </location>
</feature>
<keyword evidence="2" id="KW-0645">Protease</keyword>
<dbReference type="GO" id="GO:0016757">
    <property type="term" value="F:glycosyltransferase activity"/>
    <property type="evidence" value="ECO:0007669"/>
    <property type="project" value="UniProtKB-KW"/>
</dbReference>
<feature type="compositionally biased region" description="Low complexity" evidence="9">
    <location>
        <begin position="778"/>
        <end position="808"/>
    </location>
</feature>
<comment type="catalytic activity">
    <reaction evidence="7">
        <text>Preferential cleavage: (Ac)2-L-Lys-D-Ala-|-D-Ala. Also transpeptidation of peptidyl-alanyl moieties that are N-acyl substituents of D-alanine.</text>
        <dbReference type="EC" id="3.4.16.4"/>
    </reaction>
</comment>
<dbReference type="Pfam" id="PF00912">
    <property type="entry name" value="Transgly"/>
    <property type="match status" value="1"/>
</dbReference>
<dbReference type="SUPFAM" id="SSF53955">
    <property type="entry name" value="Lysozyme-like"/>
    <property type="match status" value="1"/>
</dbReference>
<dbReference type="Pfam" id="PF00905">
    <property type="entry name" value="Transpeptidase"/>
    <property type="match status" value="1"/>
</dbReference>
<dbReference type="PANTHER" id="PTHR32282">
    <property type="entry name" value="BINDING PROTEIN TRANSPEPTIDASE, PUTATIVE-RELATED"/>
    <property type="match status" value="1"/>
</dbReference>
<evidence type="ECO:0000256" key="7">
    <source>
        <dbReference type="ARBA" id="ARBA00034000"/>
    </source>
</evidence>
<evidence type="ECO:0000256" key="3">
    <source>
        <dbReference type="ARBA" id="ARBA00022676"/>
    </source>
</evidence>
<gene>
    <name evidence="13" type="ORF">RM445_01975</name>
</gene>
<keyword evidence="6" id="KW-0511">Multifunctional enzyme</keyword>
<keyword evidence="10" id="KW-1133">Transmembrane helix</keyword>
<keyword evidence="5" id="KW-0378">Hydrolase</keyword>
<evidence type="ECO:0000256" key="2">
    <source>
        <dbReference type="ARBA" id="ARBA00022670"/>
    </source>
</evidence>
<evidence type="ECO:0000256" key="1">
    <source>
        <dbReference type="ARBA" id="ARBA00022645"/>
    </source>
</evidence>
<evidence type="ECO:0000259" key="12">
    <source>
        <dbReference type="Pfam" id="PF00912"/>
    </source>
</evidence>
<feature type="region of interest" description="Disordered" evidence="9">
    <location>
        <begin position="747"/>
        <end position="852"/>
    </location>
</feature>
<keyword evidence="1" id="KW-0121">Carboxypeptidase</keyword>
<dbReference type="EC" id="2.4.-.-" evidence="13"/>
<feature type="compositionally biased region" description="Basic and acidic residues" evidence="9">
    <location>
        <begin position="765"/>
        <end position="774"/>
    </location>
</feature>
<dbReference type="Gene3D" id="1.10.3810.10">
    <property type="entry name" value="Biosynthetic peptidoglycan transglycosylase-like"/>
    <property type="match status" value="1"/>
</dbReference>
<comment type="caution">
    <text evidence="13">The sequence shown here is derived from an EMBL/GenBank/DDBJ whole genome shotgun (WGS) entry which is preliminary data.</text>
</comment>
<feature type="compositionally biased region" description="Acidic residues" evidence="9">
    <location>
        <begin position="753"/>
        <end position="764"/>
    </location>
</feature>
<dbReference type="Proteomes" id="UP001183202">
    <property type="component" value="Unassembled WGS sequence"/>
</dbReference>
<dbReference type="InterPro" id="IPR036950">
    <property type="entry name" value="PBP_transglycosylase"/>
</dbReference>
<feature type="region of interest" description="Disordered" evidence="9">
    <location>
        <begin position="1"/>
        <end position="131"/>
    </location>
</feature>
<dbReference type="InterPro" id="IPR012338">
    <property type="entry name" value="Beta-lactam/transpept-like"/>
</dbReference>
<feature type="domain" description="Glycosyl transferase family 51" evidence="12">
    <location>
        <begin position="186"/>
        <end position="357"/>
    </location>
</feature>
<dbReference type="InterPro" id="IPR050396">
    <property type="entry name" value="Glycosyltr_51/Transpeptidase"/>
</dbReference>
<dbReference type="EMBL" id="JAVREJ010000001">
    <property type="protein sequence ID" value="MDT0348290.1"/>
    <property type="molecule type" value="Genomic_DNA"/>
</dbReference>
<evidence type="ECO:0000256" key="10">
    <source>
        <dbReference type="SAM" id="Phobius"/>
    </source>
</evidence>
<dbReference type="InterPro" id="IPR001264">
    <property type="entry name" value="Glyco_trans_51"/>
</dbReference>
<keyword evidence="14" id="KW-1185">Reference proteome</keyword>
<keyword evidence="4 13" id="KW-0808">Transferase</keyword>
<evidence type="ECO:0000313" key="14">
    <source>
        <dbReference type="Proteomes" id="UP001183202"/>
    </source>
</evidence>
<evidence type="ECO:0000256" key="8">
    <source>
        <dbReference type="ARBA" id="ARBA00049902"/>
    </source>
</evidence>
<protein>
    <submittedName>
        <fullName evidence="13">Transglycosylase domain-containing protein</fullName>
        <ecNumber evidence="13">2.4.-.-</ecNumber>
    </submittedName>
</protein>
<dbReference type="PANTHER" id="PTHR32282:SF34">
    <property type="entry name" value="PENICILLIN-BINDING PROTEIN 1A"/>
    <property type="match status" value="1"/>
</dbReference>